<organism evidence="7 8">
    <name type="scientific">Cellulophaga fucicola</name>
    <dbReference type="NCBI Taxonomy" id="76595"/>
    <lineage>
        <taxon>Bacteria</taxon>
        <taxon>Pseudomonadati</taxon>
        <taxon>Bacteroidota</taxon>
        <taxon>Flavobacteriia</taxon>
        <taxon>Flavobacteriales</taxon>
        <taxon>Flavobacteriaceae</taxon>
        <taxon>Cellulophaga</taxon>
    </lineage>
</organism>
<comment type="subcellular location">
    <subcellularLocation>
        <location evidence="1">Membrane</location>
        <topology evidence="1">Single-pass membrane protein</topology>
    </subcellularLocation>
</comment>
<dbReference type="STRING" id="76595.SAMN05660313_00535"/>
<evidence type="ECO:0000256" key="3">
    <source>
        <dbReference type="ARBA" id="ARBA00022989"/>
    </source>
</evidence>
<dbReference type="OrthoDB" id="9811276at2"/>
<keyword evidence="2" id="KW-0812">Transmembrane</keyword>
<name>A0A1K1MH73_9FLAO</name>
<reference evidence="8" key="1">
    <citation type="submission" date="2016-11" db="EMBL/GenBank/DDBJ databases">
        <authorList>
            <person name="Varghese N."/>
            <person name="Submissions S."/>
        </authorList>
    </citation>
    <scope>NUCLEOTIDE SEQUENCE [LARGE SCALE GENOMIC DNA]</scope>
    <source>
        <strain evidence="8">DSM 24786</strain>
    </source>
</reference>
<dbReference type="InterPro" id="IPR007452">
    <property type="entry name" value="TamB_C"/>
</dbReference>
<evidence type="ECO:0000256" key="4">
    <source>
        <dbReference type="ARBA" id="ARBA00023136"/>
    </source>
</evidence>
<gene>
    <name evidence="7" type="ORF">SAMN05660313_00535</name>
</gene>
<dbReference type="Proteomes" id="UP000183257">
    <property type="component" value="Unassembled WGS sequence"/>
</dbReference>
<sequence length="1672" mass="184024">MKKKKNRILKRSLQVLAVLLLLFIGVILFIRSQWGQDIIVNKVVNYVSKKTNTEVRIERLFLTFSGNIFLEGLYLEDKKGDTLVYSKNIEANVPFVPIIWGNTIELKSLEWNGLKANITRKEDTEEFNFSFLVNAFATQDTVTTPTESKPLDITIGTVSFSDFDVTYNDAFLGVNSHFKLGNLELDVDEINLEKMRFIVDELAIKETNINYTQTKAFPIAKEDTTASALPYFVINNLSLKAIKANYKSVPDHMLATVKVGAFTLDIPKADLANNVFNIDYVGLKNSTVYLKTAEQEVSKNDSLSVPKNNLSFKWPKYTVQLQKVDLADNNITILNGDQKPVTGIFNASAMAITDFNIQASNINYTAGKANVSLDAFSFKEQSGFTLKNAALKASVDNTSTTVSDLELQTNRSALSGNASLNYTSIQQLIDTPELATLNLFIPKLNVAITDAHVFQPDLAKNEYITKVAHKQIIGNITAKGSLKAIKIPDLKLKWGKNTQLIAQGELNNVTDTNSLLFNFNTIKATTDRKDVLNFVSEKDLGISVPKTITLTAMASGSPTNVKGNLELKIPEGTAKLTGNYSNTTKIAFTGNLNVDNLRLDKLLKNEQLGGLSFTMNAAGNGSSINTLNATLNTQFTTLDFNNYDFSSLNLSGKITNGKGNIDLNFKDDNLNIETNTQLKLDSIASSIQLKLNLIGADLYALGVTQENIKLGTKLNANFSGNPEDFKLKMDILETIAVYNNEQYRMDNVTLDAKIDADNTKMLVSSDFLKGNLTSNGSPELVFSAIDKQFKSYFSTKKIDTIVSPIVVDVNFLLKPSPIVTDVLLNGIEQLDSITMKANFNATTKNLSAQLLMPSAVYNGTVIDSLSILVNGDATDLNFSAGLKSLVADPILIKKTLFTGNLKNNALLLDFTSFDDDKKLVHIASEVTLAKDTVQVHINPSELIFNKKQWTIPQENNITIAEKLLNFKDVKFTKDTQELLISNAIAGSTKEHLGVAFSNFNLQTFLSLLNPDEALASGLVNGSLVVENPFGASGIVADFKINQLKALQNSLGNLSLNAESTSNSKYNFDLSLKDGGIDMDLTGDYAAAENGTKLNLDLDLNKLELKIIESFAEGAITNSEGAISGTVKVSGTTTDPEYNGDFTFNDTQFKVADLNSVFKISNEKLKINNSGLFLDNFEINDNNNNSFTLNGAIKTKELTNPSFDLNLKADAFQVINSTKEDNELFYGKASMDADITVKGNMSLPIVSGLLRVRKVTDITYVVPESQLDVEERDGIVIFVNRENPDDILTRKDKEESSSIFKGYKVNTVLEIANDAVFNVIIDKKTGDNLRVSGDAALNFGMNSNGNMSLSGRYELKDGHYETILYNLVKRKFTIKPGSTITWQGNPMDADLDVTAIYNVETSASTLMASVTSSEDASVSSKYQQVLPFMVYLNVDGQLLKPELSFDLDMPEEAQGSLSGAVYARVQQLNEQETELNKQVFSLLALNRFFPDTGSDGSGGGTATIARNNVNKVLSGELNAFSDKIFGSSGFELDFDLDSFTDYQGDNPQDRTQLNINAKKKLFNNRLIVSAGSAVDVEGSAQEDQGETPIIGNVSLEYLLSEDGRYRLKGFRRNEYQNVIDGQLILTGVALIFNREFNSFSELFSPLKKEEKAKNKEAKEKEEKEKQVDTKSEK</sequence>
<dbReference type="EMBL" id="FPIY01000001">
    <property type="protein sequence ID" value="SFW21278.1"/>
    <property type="molecule type" value="Genomic_DNA"/>
</dbReference>
<feature type="domain" description="Translocation and assembly module TamB C-terminal" evidence="6">
    <location>
        <begin position="1175"/>
        <end position="1635"/>
    </location>
</feature>
<evidence type="ECO:0000256" key="2">
    <source>
        <dbReference type="ARBA" id="ARBA00022692"/>
    </source>
</evidence>
<dbReference type="GO" id="GO:0005886">
    <property type="term" value="C:plasma membrane"/>
    <property type="evidence" value="ECO:0007669"/>
    <property type="project" value="InterPro"/>
</dbReference>
<feature type="region of interest" description="Disordered" evidence="5">
    <location>
        <begin position="1648"/>
        <end position="1672"/>
    </location>
</feature>
<evidence type="ECO:0000259" key="6">
    <source>
        <dbReference type="Pfam" id="PF04357"/>
    </source>
</evidence>
<evidence type="ECO:0000313" key="7">
    <source>
        <dbReference type="EMBL" id="SFW21278.1"/>
    </source>
</evidence>
<dbReference type="Pfam" id="PF04357">
    <property type="entry name" value="TamB"/>
    <property type="match status" value="1"/>
</dbReference>
<evidence type="ECO:0000313" key="8">
    <source>
        <dbReference type="Proteomes" id="UP000183257"/>
    </source>
</evidence>
<dbReference type="GO" id="GO:0009306">
    <property type="term" value="P:protein secretion"/>
    <property type="evidence" value="ECO:0007669"/>
    <property type="project" value="InterPro"/>
</dbReference>
<accession>A0A1K1MH73</accession>
<evidence type="ECO:0000256" key="1">
    <source>
        <dbReference type="ARBA" id="ARBA00004167"/>
    </source>
</evidence>
<keyword evidence="8" id="KW-1185">Reference proteome</keyword>
<proteinExistence type="predicted"/>
<keyword evidence="4" id="KW-0472">Membrane</keyword>
<evidence type="ECO:0000256" key="5">
    <source>
        <dbReference type="SAM" id="MobiDB-lite"/>
    </source>
</evidence>
<protein>
    <recommendedName>
        <fullName evidence="6">Translocation and assembly module TamB C-terminal domain-containing protein</fullName>
    </recommendedName>
</protein>
<dbReference type="RefSeq" id="WP_072302205.1">
    <property type="nucleotide sequence ID" value="NZ_FPIY01000001.1"/>
</dbReference>
<keyword evidence="3" id="KW-1133">Transmembrane helix</keyword>